<dbReference type="EMBL" id="JAUUDS010000003">
    <property type="protein sequence ID" value="MDP1027203.1"/>
    <property type="molecule type" value="Genomic_DNA"/>
</dbReference>
<dbReference type="Gene3D" id="1.25.40.10">
    <property type="entry name" value="Tetratricopeptide repeat domain"/>
    <property type="match status" value="1"/>
</dbReference>
<dbReference type="InterPro" id="IPR006597">
    <property type="entry name" value="Sel1-like"/>
</dbReference>
<dbReference type="SUPFAM" id="SSF81901">
    <property type="entry name" value="HCP-like"/>
    <property type="match status" value="1"/>
</dbReference>
<organism evidence="1 2">
    <name type="scientific">Sphingomonas aurea</name>
    <dbReference type="NCBI Taxonomy" id="3063994"/>
    <lineage>
        <taxon>Bacteria</taxon>
        <taxon>Pseudomonadati</taxon>
        <taxon>Pseudomonadota</taxon>
        <taxon>Alphaproteobacteria</taxon>
        <taxon>Sphingomonadales</taxon>
        <taxon>Sphingomonadaceae</taxon>
        <taxon>Sphingomonas</taxon>
    </lineage>
</organism>
<reference evidence="1 2" key="1">
    <citation type="submission" date="2023-07" db="EMBL/GenBank/DDBJ databases">
        <authorList>
            <person name="Kim M.K."/>
        </authorList>
    </citation>
    <scope>NUCLEOTIDE SEQUENCE [LARGE SCALE GENOMIC DNA]</scope>
    <source>
        <strain evidence="1 2">KR1UV-12</strain>
    </source>
</reference>
<evidence type="ECO:0008006" key="3">
    <source>
        <dbReference type="Google" id="ProtNLM"/>
    </source>
</evidence>
<accession>A0ABT9EKQ8</accession>
<keyword evidence="2" id="KW-1185">Reference proteome</keyword>
<dbReference type="Proteomes" id="UP001230685">
    <property type="component" value="Unassembled WGS sequence"/>
</dbReference>
<gene>
    <name evidence="1" type="ORF">Q5H91_08265</name>
</gene>
<dbReference type="InterPro" id="IPR011990">
    <property type="entry name" value="TPR-like_helical_dom_sf"/>
</dbReference>
<dbReference type="SMART" id="SM00671">
    <property type="entry name" value="SEL1"/>
    <property type="match status" value="1"/>
</dbReference>
<protein>
    <recommendedName>
        <fullName evidence="3">Sel1 repeat family protein</fullName>
    </recommendedName>
</protein>
<evidence type="ECO:0000313" key="2">
    <source>
        <dbReference type="Proteomes" id="UP001230685"/>
    </source>
</evidence>
<name>A0ABT9EKQ8_9SPHN</name>
<evidence type="ECO:0000313" key="1">
    <source>
        <dbReference type="EMBL" id="MDP1027203.1"/>
    </source>
</evidence>
<proteinExistence type="predicted"/>
<sequence>MTDRHTMLHFPMEHRMADAARGDGDAAYDLGICYQTGTAGVAIDLIEAHKWFNLAAVSGMAAAQDARAEVASAMSARQIATAQAAARAWLGSLHQRAA</sequence>
<dbReference type="RefSeq" id="WP_305172918.1">
    <property type="nucleotide sequence ID" value="NZ_JAUUDS010000003.1"/>
</dbReference>
<comment type="caution">
    <text evidence="1">The sequence shown here is derived from an EMBL/GenBank/DDBJ whole genome shotgun (WGS) entry which is preliminary data.</text>
</comment>